<comment type="caution">
    <text evidence="1">The sequence shown here is derived from an EMBL/GenBank/DDBJ whole genome shotgun (WGS) entry which is preliminary data.</text>
</comment>
<dbReference type="RefSeq" id="WP_214155156.1">
    <property type="nucleotide sequence ID" value="NZ_JAHBAY010000003.1"/>
</dbReference>
<accession>A0ABS5TCP5</accession>
<keyword evidence="2" id="KW-1185">Reference proteome</keyword>
<evidence type="ECO:0000313" key="1">
    <source>
        <dbReference type="EMBL" id="MBT0768852.1"/>
    </source>
</evidence>
<dbReference type="PANTHER" id="PTHR21310:SF40">
    <property type="entry name" value="AMINOGLYCOSIDE PHOSPHOTRANSFERASE DOMAIN-CONTAINING PROTEIN-RELATED"/>
    <property type="match status" value="1"/>
</dbReference>
<evidence type="ECO:0000313" key="2">
    <source>
        <dbReference type="Proteomes" id="UP001197247"/>
    </source>
</evidence>
<sequence length="314" mass="33954">MRLLWQDVPTTARDQVVARLGAPVVAERSQPGGFSPGVASRLALADGRRVFVKAVSAGRNPVSPGMHRREAAVLGYLPEPVPAPRLLHLLDDGDWVVLVIEDVEGTQPALPWRTDQLRQVLTGLERLAPALTPAPPQAPPLQETMKDDFTGWNAFAADPSRLDRFGPWPVTELDRLTALEARWPEAARGDTLLHADLRADNLLLTPAGEVVLVDWPHAAVGAAWCDVLFMMPSVLAAARPAGGLDPETLWAEFGPARSAARDDVDAVLAALTGYFLFHSTLPAPKNLTGLREFQAEQGVAALAWLRQRLERAGA</sequence>
<dbReference type="SUPFAM" id="SSF56112">
    <property type="entry name" value="Protein kinase-like (PK-like)"/>
    <property type="match status" value="1"/>
</dbReference>
<reference evidence="1 2" key="1">
    <citation type="submission" date="2021-05" db="EMBL/GenBank/DDBJ databases">
        <title>Kineosporia and Streptomyces sp. nov. two new marine actinobacteria isolated from Coral.</title>
        <authorList>
            <person name="Buangrab K."/>
            <person name="Sutthacheep M."/>
            <person name="Yeemin T."/>
            <person name="Harunari E."/>
            <person name="Igarashi Y."/>
            <person name="Kanchanasin P."/>
            <person name="Tanasupawat S."/>
            <person name="Phongsopitanun W."/>
        </authorList>
    </citation>
    <scope>NUCLEOTIDE SEQUENCE [LARGE SCALE GENOMIC DNA]</scope>
    <source>
        <strain evidence="1 2">J2-2</strain>
    </source>
</reference>
<organism evidence="1 2">
    <name type="scientific">Kineosporia corallincola</name>
    <dbReference type="NCBI Taxonomy" id="2835133"/>
    <lineage>
        <taxon>Bacteria</taxon>
        <taxon>Bacillati</taxon>
        <taxon>Actinomycetota</taxon>
        <taxon>Actinomycetes</taxon>
        <taxon>Kineosporiales</taxon>
        <taxon>Kineosporiaceae</taxon>
        <taxon>Kineosporia</taxon>
    </lineage>
</organism>
<dbReference type="InterPro" id="IPR051678">
    <property type="entry name" value="AGP_Transferase"/>
</dbReference>
<dbReference type="EMBL" id="JAHBAY010000003">
    <property type="protein sequence ID" value="MBT0768852.1"/>
    <property type="molecule type" value="Genomic_DNA"/>
</dbReference>
<dbReference type="Gene3D" id="3.90.1200.10">
    <property type="match status" value="1"/>
</dbReference>
<dbReference type="PANTHER" id="PTHR21310">
    <property type="entry name" value="AMINOGLYCOSIDE PHOSPHOTRANSFERASE-RELATED-RELATED"/>
    <property type="match status" value="1"/>
</dbReference>
<dbReference type="Gene3D" id="3.30.200.20">
    <property type="entry name" value="Phosphorylase Kinase, domain 1"/>
    <property type="match status" value="1"/>
</dbReference>
<protein>
    <submittedName>
        <fullName evidence="1">Phosphotransferase</fullName>
    </submittedName>
</protein>
<dbReference type="InterPro" id="IPR011009">
    <property type="entry name" value="Kinase-like_dom_sf"/>
</dbReference>
<dbReference type="Proteomes" id="UP001197247">
    <property type="component" value="Unassembled WGS sequence"/>
</dbReference>
<name>A0ABS5TCP5_9ACTN</name>
<gene>
    <name evidence="1" type="ORF">KIH74_07935</name>
</gene>
<proteinExistence type="predicted"/>